<proteinExistence type="predicted"/>
<reference evidence="1" key="1">
    <citation type="submission" date="2021-02" db="EMBL/GenBank/DDBJ databases">
        <authorList>
            <person name="Nowell W R."/>
        </authorList>
    </citation>
    <scope>NUCLEOTIDE SEQUENCE</scope>
</reference>
<accession>A0A8S2XUN7</accession>
<sequence length="202" mass="22696">PPSTSSPNLDNTAELADADNVENTNVTELPSATLLLKIRDTSCLQLILSAINQRNTIIDLKSYRDSGYICCVLTEYNYLKKVEEQSSASSPRFLSFCMLPVNMSSLIELSESRYLELIKGDATPKHELLYYINRNGKKPGIAISLNKADKLINDLKKNEIPLNKIDLIVFNVCTRRQAATKMFTSSNGEDEIQSYKKLMTHI</sequence>
<dbReference type="EMBL" id="CAJOBA010100391">
    <property type="protein sequence ID" value="CAF4517970.1"/>
    <property type="molecule type" value="Genomic_DNA"/>
</dbReference>
<evidence type="ECO:0000313" key="1">
    <source>
        <dbReference type="EMBL" id="CAF4517970.1"/>
    </source>
</evidence>
<feature type="non-terminal residue" evidence="1">
    <location>
        <position position="202"/>
    </location>
</feature>
<name>A0A8S2XUN7_9BILA</name>
<organism evidence="1 2">
    <name type="scientific">Didymodactylos carnosus</name>
    <dbReference type="NCBI Taxonomy" id="1234261"/>
    <lineage>
        <taxon>Eukaryota</taxon>
        <taxon>Metazoa</taxon>
        <taxon>Spiralia</taxon>
        <taxon>Gnathifera</taxon>
        <taxon>Rotifera</taxon>
        <taxon>Eurotatoria</taxon>
        <taxon>Bdelloidea</taxon>
        <taxon>Philodinida</taxon>
        <taxon>Philodinidae</taxon>
        <taxon>Didymodactylos</taxon>
    </lineage>
</organism>
<dbReference type="Proteomes" id="UP000682733">
    <property type="component" value="Unassembled WGS sequence"/>
</dbReference>
<dbReference type="AlphaFoldDB" id="A0A8S2XUN7"/>
<protein>
    <submittedName>
        <fullName evidence="1">Uncharacterized protein</fullName>
    </submittedName>
</protein>
<gene>
    <name evidence="1" type="ORF">TMI583_LOCUS48598</name>
</gene>
<comment type="caution">
    <text evidence="1">The sequence shown here is derived from an EMBL/GenBank/DDBJ whole genome shotgun (WGS) entry which is preliminary data.</text>
</comment>
<feature type="non-terminal residue" evidence="1">
    <location>
        <position position="1"/>
    </location>
</feature>
<evidence type="ECO:0000313" key="2">
    <source>
        <dbReference type="Proteomes" id="UP000682733"/>
    </source>
</evidence>